<dbReference type="Pfam" id="PF10098">
    <property type="entry name" value="DUF2336"/>
    <property type="match status" value="1"/>
</dbReference>
<dbReference type="RefSeq" id="WP_160593236.1">
    <property type="nucleotide sequence ID" value="NZ_CP047895.1"/>
</dbReference>
<dbReference type="KEGG" id="schy:GVO57_11385"/>
<gene>
    <name evidence="1" type="ORF">GVO57_11385</name>
</gene>
<evidence type="ECO:0000313" key="1">
    <source>
        <dbReference type="EMBL" id="QHL91306.1"/>
    </source>
</evidence>
<keyword evidence="2" id="KW-1185">Reference proteome</keyword>
<accession>A0A7Z2S8E0</accession>
<dbReference type="Proteomes" id="UP000464468">
    <property type="component" value="Chromosome"/>
</dbReference>
<dbReference type="EMBL" id="CP047895">
    <property type="protein sequence ID" value="QHL91306.1"/>
    <property type="molecule type" value="Genomic_DNA"/>
</dbReference>
<dbReference type="InterPro" id="IPR019285">
    <property type="entry name" value="DUF2336"/>
</dbReference>
<name>A0A7Z2S8E0_9SPHN</name>
<sequence>MALTAREDEGGPLAGAPRLLAAAAYAAREADARVSAALNDLFVPERHRPNDRQRSAISAMIDALVEDLESDLRLGLIERLGETAPPAIGVARIAIARPIFDRAGVLRERDLVALLLARAEEHRISEGIRRIAAADPEPAGATPLAIAPELEMPYLIAESRRSDGAGEPTLSARDLPADLLVRLAWWTAAALRDYLDRASPLDPAARDESLQGAVFERLAAHDESQTLEGAAMRVALAGPADDEAMFEAFRRGYFSLFVANLAVRARVDYMSAFVIATDPGIGALAVALRAIEARTEVAASILLQMAAINGLSEAKLEERINDYLDLDLAEAREAIRPWRLDRAFRAAIADIGRERRAR</sequence>
<organism evidence="1 2">
    <name type="scientific">Sphingomonas changnyeongensis</name>
    <dbReference type="NCBI Taxonomy" id="2698679"/>
    <lineage>
        <taxon>Bacteria</taxon>
        <taxon>Pseudomonadati</taxon>
        <taxon>Pseudomonadota</taxon>
        <taxon>Alphaproteobacteria</taxon>
        <taxon>Sphingomonadales</taxon>
        <taxon>Sphingomonadaceae</taxon>
        <taxon>Sphingomonas</taxon>
    </lineage>
</organism>
<evidence type="ECO:0000313" key="2">
    <source>
        <dbReference type="Proteomes" id="UP000464468"/>
    </source>
</evidence>
<reference evidence="1 2" key="1">
    <citation type="submission" date="2020-01" db="EMBL/GenBank/DDBJ databases">
        <title>Sphingomonas sp. C33 whole genome sequece.</title>
        <authorList>
            <person name="Park C."/>
        </authorList>
    </citation>
    <scope>NUCLEOTIDE SEQUENCE [LARGE SCALE GENOMIC DNA]</scope>
    <source>
        <strain evidence="1 2">C33</strain>
    </source>
</reference>
<dbReference type="AlphaFoldDB" id="A0A7Z2S8E0"/>
<protein>
    <submittedName>
        <fullName evidence="1">DUF2336 domain-containing protein</fullName>
    </submittedName>
</protein>
<proteinExistence type="predicted"/>